<dbReference type="OrthoDB" id="8048545at2759"/>
<protein>
    <submittedName>
        <fullName evidence="3">Gag-pol polyprotein</fullName>
    </submittedName>
</protein>
<comment type="caution">
    <text evidence="3">The sequence shown here is derived from an EMBL/GenBank/DDBJ whole genome shotgun (WGS) entry which is preliminary data.</text>
</comment>
<dbReference type="EMBL" id="SSTE01005668">
    <property type="protein sequence ID" value="KAA0060360.1"/>
    <property type="molecule type" value="Genomic_DNA"/>
</dbReference>
<reference evidence="3 4" key="1">
    <citation type="submission" date="2019-08" db="EMBL/GenBank/DDBJ databases">
        <title>Draft genome sequences of two oriental melons (Cucumis melo L. var makuwa).</title>
        <authorList>
            <person name="Kwon S.-Y."/>
        </authorList>
    </citation>
    <scope>NUCLEOTIDE SEQUENCE [LARGE SCALE GENOMIC DNA]</scope>
    <source>
        <strain evidence="4">cv. SW 3</strain>
        <tissue evidence="3">Leaf</tissue>
    </source>
</reference>
<evidence type="ECO:0000313" key="4">
    <source>
        <dbReference type="Proteomes" id="UP000321393"/>
    </source>
</evidence>
<dbReference type="InterPro" id="IPR013103">
    <property type="entry name" value="RVT_2"/>
</dbReference>
<feature type="compositionally biased region" description="Polar residues" evidence="1">
    <location>
        <begin position="174"/>
        <end position="186"/>
    </location>
</feature>
<feature type="region of interest" description="Disordered" evidence="1">
    <location>
        <begin position="131"/>
        <end position="216"/>
    </location>
</feature>
<evidence type="ECO:0000256" key="1">
    <source>
        <dbReference type="SAM" id="MobiDB-lite"/>
    </source>
</evidence>
<evidence type="ECO:0000259" key="2">
    <source>
        <dbReference type="Pfam" id="PF07727"/>
    </source>
</evidence>
<dbReference type="AlphaFoldDB" id="A0A5A7UZ33"/>
<dbReference type="Pfam" id="PF07727">
    <property type="entry name" value="RVT_2"/>
    <property type="match status" value="1"/>
</dbReference>
<proteinExistence type="predicted"/>
<name>A0A5A7UZ33_CUCMM</name>
<organism evidence="3 4">
    <name type="scientific">Cucumis melo var. makuwa</name>
    <name type="common">Oriental melon</name>
    <dbReference type="NCBI Taxonomy" id="1194695"/>
    <lineage>
        <taxon>Eukaryota</taxon>
        <taxon>Viridiplantae</taxon>
        <taxon>Streptophyta</taxon>
        <taxon>Embryophyta</taxon>
        <taxon>Tracheophyta</taxon>
        <taxon>Spermatophyta</taxon>
        <taxon>Magnoliopsida</taxon>
        <taxon>eudicotyledons</taxon>
        <taxon>Gunneridae</taxon>
        <taxon>Pentapetalae</taxon>
        <taxon>rosids</taxon>
        <taxon>fabids</taxon>
        <taxon>Cucurbitales</taxon>
        <taxon>Cucurbitaceae</taxon>
        <taxon>Benincaseae</taxon>
        <taxon>Cucumis</taxon>
    </lineage>
</organism>
<dbReference type="Proteomes" id="UP000321393">
    <property type="component" value="Unassembled WGS sequence"/>
</dbReference>
<sequence>MDVKSAFLNGYLNEEVYVAQAKDFVDSEHLKHVYKLNKALYGLKQALRACSLKTHLISSLCLLRYNMQGQESLRSDSVPEVGESSVPTSSAEHAPRASEAIAWDMDLDDQDNVPLIQLLKKTSGPVISEKLPSNPPISTHFHHSQSKSIVSKPDAVPTHIPGNTAVAHEEPIGVSQNEDQFASFTQDDIPPEDIPPLTNDPTAPPTEGRPESPKVS</sequence>
<accession>A0A5A7UZ33</accession>
<feature type="region of interest" description="Disordered" evidence="1">
    <location>
        <begin position="73"/>
        <end position="95"/>
    </location>
</feature>
<gene>
    <name evidence="3" type="ORF">E6C27_scaffold22G001540</name>
</gene>
<evidence type="ECO:0000313" key="3">
    <source>
        <dbReference type="EMBL" id="KAA0060360.1"/>
    </source>
</evidence>
<feature type="domain" description="Reverse transcriptase Ty1/copia-type" evidence="2">
    <location>
        <begin position="1"/>
        <end position="63"/>
    </location>
</feature>